<dbReference type="Proteomes" id="UP000238430">
    <property type="component" value="Unassembled WGS sequence"/>
</dbReference>
<protein>
    <submittedName>
        <fullName evidence="2">Uncharacterized protein</fullName>
    </submittedName>
</protein>
<evidence type="ECO:0000256" key="1">
    <source>
        <dbReference type="SAM" id="Phobius"/>
    </source>
</evidence>
<organism evidence="2 3">
    <name type="scientific">Mesoflavibacter zeaxanthinifaciens subsp. sabulilitoris</name>
    <dbReference type="NCBI Taxonomy" id="1520893"/>
    <lineage>
        <taxon>Bacteria</taxon>
        <taxon>Pseudomonadati</taxon>
        <taxon>Bacteroidota</taxon>
        <taxon>Flavobacteriia</taxon>
        <taxon>Flavobacteriales</taxon>
        <taxon>Flavobacteriaceae</taxon>
        <taxon>Mesoflavibacter</taxon>
    </lineage>
</organism>
<dbReference type="RefSeq" id="WP_106676890.1">
    <property type="nucleotide sequence ID" value="NZ_JACHWV010000001.1"/>
</dbReference>
<reference evidence="2 3" key="1">
    <citation type="submission" date="2018-03" db="EMBL/GenBank/DDBJ databases">
        <title>Mesoflavibacter sp. HG37 and Mesoflavibacter sp. HG96 sp.nov., two marine bacteria isolated from seawater of Western Pacific Ocean.</title>
        <authorList>
            <person name="Cheng H."/>
            <person name="Wu Y.-H."/>
            <person name="Guo L.-L."/>
            <person name="Xu X.-W."/>
        </authorList>
    </citation>
    <scope>NUCLEOTIDE SEQUENCE [LARGE SCALE GENOMIC DNA]</scope>
    <source>
        <strain evidence="2 3">KCTC 42117</strain>
    </source>
</reference>
<comment type="caution">
    <text evidence="2">The sequence shown here is derived from an EMBL/GenBank/DDBJ whole genome shotgun (WGS) entry which is preliminary data.</text>
</comment>
<dbReference type="OrthoDB" id="1444949at2"/>
<sequence length="83" mass="9711">MTEHTQNIIYKWTLRARYIFVFILGAGLLSIGLESIVQPIIETNNKELQKIITVGAIIFGLIFIVFGFYYKKDIEIYIRQQQL</sequence>
<dbReference type="EMBL" id="PXOT01000015">
    <property type="protein sequence ID" value="PSG93444.1"/>
    <property type="molecule type" value="Genomic_DNA"/>
</dbReference>
<accession>A0A2T1NKL6</accession>
<feature type="transmembrane region" description="Helical" evidence="1">
    <location>
        <begin position="51"/>
        <end position="70"/>
    </location>
</feature>
<evidence type="ECO:0000313" key="2">
    <source>
        <dbReference type="EMBL" id="PSG93444.1"/>
    </source>
</evidence>
<proteinExistence type="predicted"/>
<keyword evidence="1" id="KW-1133">Transmembrane helix</keyword>
<keyword evidence="3" id="KW-1185">Reference proteome</keyword>
<dbReference type="AlphaFoldDB" id="A0A2T1NKL6"/>
<name>A0A2T1NKL6_9FLAO</name>
<keyword evidence="1" id="KW-0812">Transmembrane</keyword>
<keyword evidence="1" id="KW-0472">Membrane</keyword>
<evidence type="ECO:0000313" key="3">
    <source>
        <dbReference type="Proteomes" id="UP000238430"/>
    </source>
</evidence>
<gene>
    <name evidence="2" type="ORF">C7H61_02725</name>
</gene>
<feature type="transmembrane region" description="Helical" evidence="1">
    <location>
        <begin position="12"/>
        <end position="31"/>
    </location>
</feature>